<evidence type="ECO:0000313" key="3">
    <source>
        <dbReference type="Proteomes" id="UP000011777"/>
    </source>
</evidence>
<organism evidence="2 3">
    <name type="scientific">Candida maltosa (strain Xu316)</name>
    <name type="common">Yeast</name>
    <dbReference type="NCBI Taxonomy" id="1245528"/>
    <lineage>
        <taxon>Eukaryota</taxon>
        <taxon>Fungi</taxon>
        <taxon>Dikarya</taxon>
        <taxon>Ascomycota</taxon>
        <taxon>Saccharomycotina</taxon>
        <taxon>Pichiomycetes</taxon>
        <taxon>Debaryomycetaceae</taxon>
        <taxon>Candida/Lodderomyces clade</taxon>
        <taxon>Candida</taxon>
    </lineage>
</organism>
<dbReference type="SUPFAM" id="SSF57756">
    <property type="entry name" value="Retrovirus zinc finger-like domains"/>
    <property type="match status" value="1"/>
</dbReference>
<keyword evidence="1" id="KW-0175">Coiled coil</keyword>
<proteinExistence type="predicted"/>
<evidence type="ECO:0000313" key="2">
    <source>
        <dbReference type="EMBL" id="EMG48726.1"/>
    </source>
</evidence>
<dbReference type="eggNOG" id="ENOG502S6BB">
    <property type="taxonomic scope" value="Eukaryota"/>
</dbReference>
<dbReference type="EMBL" id="AOGT01000995">
    <property type="protein sequence ID" value="EMG48726.1"/>
    <property type="molecule type" value="Genomic_DNA"/>
</dbReference>
<dbReference type="HOGENOM" id="CLU_125085_1_0_1"/>
<dbReference type="GO" id="GO:0003676">
    <property type="term" value="F:nucleic acid binding"/>
    <property type="evidence" value="ECO:0007669"/>
    <property type="project" value="InterPro"/>
</dbReference>
<dbReference type="InterPro" id="IPR036875">
    <property type="entry name" value="Znf_CCHC_sf"/>
</dbReference>
<evidence type="ECO:0000256" key="1">
    <source>
        <dbReference type="SAM" id="Coils"/>
    </source>
</evidence>
<dbReference type="AlphaFoldDB" id="M3IQH5"/>
<reference evidence="2 3" key="1">
    <citation type="submission" date="2013-02" db="EMBL/GenBank/DDBJ databases">
        <title>Genome sequence of Candida maltosa Xu316, a potential industrial strain for xylitol and ethanol production.</title>
        <authorList>
            <person name="Yu J."/>
            <person name="Wang Q."/>
            <person name="Geng X."/>
            <person name="Bao W."/>
            <person name="He P."/>
            <person name="Cai J."/>
        </authorList>
    </citation>
    <scope>NUCLEOTIDE SEQUENCE [LARGE SCALE GENOMIC DNA]</scope>
    <source>
        <strain evidence="3">Xu316</strain>
    </source>
</reference>
<dbReference type="OMA" id="ISKPIEC"/>
<dbReference type="Proteomes" id="UP000011777">
    <property type="component" value="Unassembled WGS sequence"/>
</dbReference>
<comment type="caution">
    <text evidence="2">The sequence shown here is derived from an EMBL/GenBank/DDBJ whole genome shotgun (WGS) entry which is preliminary data.</text>
</comment>
<feature type="coiled-coil region" evidence="1">
    <location>
        <begin position="3"/>
        <end position="37"/>
    </location>
</feature>
<accession>M3IQH5</accession>
<dbReference type="Pfam" id="PF16588">
    <property type="entry name" value="zf-C2H2_10"/>
    <property type="match status" value="1"/>
</dbReference>
<evidence type="ECO:0008006" key="4">
    <source>
        <dbReference type="Google" id="ProtNLM"/>
    </source>
</evidence>
<protein>
    <recommendedName>
        <fullName evidence="4">CCHC-type domain-containing protein</fullName>
    </recommendedName>
</protein>
<keyword evidence="3" id="KW-1185">Reference proteome</keyword>
<gene>
    <name evidence="2" type="ORF">G210_0657</name>
</gene>
<dbReference type="GO" id="GO:0008270">
    <property type="term" value="F:zinc ion binding"/>
    <property type="evidence" value="ECO:0007669"/>
    <property type="project" value="InterPro"/>
</dbReference>
<dbReference type="OrthoDB" id="4069967at2759"/>
<sequence>MSIVELSNEIGKLAQIINEKNQELDELRKNYDAKLQIINKYISSLPTSSSSSSAITDDQFIKQVSTPISCPQCQHTIWDIQKPHDSEFLLIPKQCIQTQSKVESSRVVENLPPQTKTIHESKNKNKSKVICSYCKKTGHTRAKCRTRLNTPVSTSETS</sequence>
<name>M3IQH5_CANMX</name>